<sequence length="158" mass="17964">MSTTRNENIAHDAHGAFSLFFQTSTNPCSLSQIRMAKEMKKVVLRLDLHDDRDKQQAMKAVSSLSGIDSLAMDMKEKKLTVIGDVDPVDIARKLRKQWHPDIVSVGPSKEPDKKKEEAKKGDEKKKDGKDHQIFNNYQPPPYYYLQSVEENPTTCVLC</sequence>
<comment type="caution">
    <text evidence="1">The sequence shown here is derived from an EMBL/GenBank/DDBJ whole genome shotgun (WGS) entry which is preliminary data.</text>
</comment>
<evidence type="ECO:0000313" key="1">
    <source>
        <dbReference type="EMBL" id="KAJ8650324.1"/>
    </source>
</evidence>
<evidence type="ECO:0000313" key="2">
    <source>
        <dbReference type="Proteomes" id="UP001234297"/>
    </source>
</evidence>
<gene>
    <name evidence="1" type="ORF">MRB53_003347</name>
</gene>
<proteinExistence type="predicted"/>
<accession>A0ACC2MYR3</accession>
<dbReference type="Proteomes" id="UP001234297">
    <property type="component" value="Chromosome 1"/>
</dbReference>
<organism evidence="1 2">
    <name type="scientific">Persea americana</name>
    <name type="common">Avocado</name>
    <dbReference type="NCBI Taxonomy" id="3435"/>
    <lineage>
        <taxon>Eukaryota</taxon>
        <taxon>Viridiplantae</taxon>
        <taxon>Streptophyta</taxon>
        <taxon>Embryophyta</taxon>
        <taxon>Tracheophyta</taxon>
        <taxon>Spermatophyta</taxon>
        <taxon>Magnoliopsida</taxon>
        <taxon>Magnoliidae</taxon>
        <taxon>Laurales</taxon>
        <taxon>Lauraceae</taxon>
        <taxon>Persea</taxon>
    </lineage>
</organism>
<keyword evidence="2" id="KW-1185">Reference proteome</keyword>
<protein>
    <submittedName>
        <fullName evidence="1">Uncharacterized protein</fullName>
    </submittedName>
</protein>
<reference evidence="1 2" key="1">
    <citation type="journal article" date="2022" name="Hortic Res">
        <title>A haplotype resolved chromosomal level avocado genome allows analysis of novel avocado genes.</title>
        <authorList>
            <person name="Nath O."/>
            <person name="Fletcher S.J."/>
            <person name="Hayward A."/>
            <person name="Shaw L.M."/>
            <person name="Masouleh A.K."/>
            <person name="Furtado A."/>
            <person name="Henry R.J."/>
            <person name="Mitter N."/>
        </authorList>
    </citation>
    <scope>NUCLEOTIDE SEQUENCE [LARGE SCALE GENOMIC DNA]</scope>
    <source>
        <strain evidence="2">cv. Hass</strain>
    </source>
</reference>
<dbReference type="EMBL" id="CM056809">
    <property type="protein sequence ID" value="KAJ8650324.1"/>
    <property type="molecule type" value="Genomic_DNA"/>
</dbReference>
<name>A0ACC2MYR3_PERAE</name>